<dbReference type="AlphaFoldDB" id="A0A150PNE7"/>
<feature type="region of interest" description="Disordered" evidence="1">
    <location>
        <begin position="365"/>
        <end position="391"/>
    </location>
</feature>
<proteinExistence type="predicted"/>
<evidence type="ECO:0000313" key="2">
    <source>
        <dbReference type="EMBL" id="KYF57192.1"/>
    </source>
</evidence>
<comment type="caution">
    <text evidence="2">The sequence shown here is derived from an EMBL/GenBank/DDBJ whole genome shotgun (WGS) entry which is preliminary data.</text>
</comment>
<protein>
    <submittedName>
        <fullName evidence="2">Uncharacterized protein</fullName>
    </submittedName>
</protein>
<evidence type="ECO:0000256" key="1">
    <source>
        <dbReference type="SAM" id="MobiDB-lite"/>
    </source>
</evidence>
<sequence length="391" mass="43255">MPSIANPKPLVRRSLCEASLGQRLFSTRDPETWTAHFEALGTLCADAWLDDLPEADRAWAAAHRERFRRWIDVPGPNGADPRASASALQSDPVPVPGELTLPWPMLLGAVESAFFASVRVFEVTPAGERERAAADAAARLHRSYLWRTLSSDAAAAPHRPEALRAFQRGFELGRGTPSSSRMPVPPMLEPPWYWGAGLPEYPGPMATRERALRTMSISAGRAEWLSRNRELRALYASAWRGDVPEEDREWAQVVRDCCTTHVNRRRRDAIARTAYEGYLQSSGGLFDGEPGRPWPMLSHTTSEPWRAFAERVEDAPEGESELATAEAAARELWETLYAKFPPWDGDPDQAHWLAALRAARAKALAGDAPPENACCPQETPPGYSAPLQSET</sequence>
<dbReference type="Proteomes" id="UP000075604">
    <property type="component" value="Unassembled WGS sequence"/>
</dbReference>
<organism evidence="2 3">
    <name type="scientific">Sorangium cellulosum</name>
    <name type="common">Polyangium cellulosum</name>
    <dbReference type="NCBI Taxonomy" id="56"/>
    <lineage>
        <taxon>Bacteria</taxon>
        <taxon>Pseudomonadati</taxon>
        <taxon>Myxococcota</taxon>
        <taxon>Polyangia</taxon>
        <taxon>Polyangiales</taxon>
        <taxon>Polyangiaceae</taxon>
        <taxon>Sorangium</taxon>
    </lineage>
</organism>
<reference evidence="2 3" key="1">
    <citation type="submission" date="2014-02" db="EMBL/GenBank/DDBJ databases">
        <title>The small core and large imbalanced accessory genome model reveals a collaborative survival strategy of Sorangium cellulosum strains in nature.</title>
        <authorList>
            <person name="Han K."/>
            <person name="Peng R."/>
            <person name="Blom J."/>
            <person name="Li Y.-Z."/>
        </authorList>
    </citation>
    <scope>NUCLEOTIDE SEQUENCE [LARGE SCALE GENOMIC DNA]</scope>
    <source>
        <strain evidence="2 3">So0157-18</strain>
    </source>
</reference>
<name>A0A150PNE7_SORCE</name>
<dbReference type="EMBL" id="JELX01001908">
    <property type="protein sequence ID" value="KYF57192.1"/>
    <property type="molecule type" value="Genomic_DNA"/>
</dbReference>
<gene>
    <name evidence="2" type="ORF">BE04_31515</name>
</gene>
<accession>A0A150PNE7</accession>
<evidence type="ECO:0000313" key="3">
    <source>
        <dbReference type="Proteomes" id="UP000075604"/>
    </source>
</evidence>